<proteinExistence type="predicted"/>
<comment type="caution">
    <text evidence="1">The sequence shown here is derived from an EMBL/GenBank/DDBJ whole genome shotgun (WGS) entry which is preliminary data.</text>
</comment>
<dbReference type="InterPro" id="IPR020109">
    <property type="entry name" value="Holin_r1t"/>
</dbReference>
<name>A0ABW5XDZ2_9MICO</name>
<evidence type="ECO:0000313" key="1">
    <source>
        <dbReference type="EMBL" id="MFD2839319.1"/>
    </source>
</evidence>
<accession>A0ABW5XDZ2</accession>
<dbReference type="Proteomes" id="UP001597391">
    <property type="component" value="Unassembled WGS sequence"/>
</dbReference>
<dbReference type="RefSeq" id="WP_377464772.1">
    <property type="nucleotide sequence ID" value="NZ_JBHUOP010000001.1"/>
</dbReference>
<keyword evidence="2" id="KW-1185">Reference proteome</keyword>
<dbReference type="Pfam" id="PF16945">
    <property type="entry name" value="Phage_r1t_holin"/>
    <property type="match status" value="1"/>
</dbReference>
<dbReference type="EMBL" id="JBHUOP010000001">
    <property type="protein sequence ID" value="MFD2839319.1"/>
    <property type="molecule type" value="Genomic_DNA"/>
</dbReference>
<gene>
    <name evidence="1" type="ORF">ACFSYH_01875</name>
</gene>
<reference evidence="2" key="1">
    <citation type="journal article" date="2019" name="Int. J. Syst. Evol. Microbiol.">
        <title>The Global Catalogue of Microorganisms (GCM) 10K type strain sequencing project: providing services to taxonomists for standard genome sequencing and annotation.</title>
        <authorList>
            <consortium name="The Broad Institute Genomics Platform"/>
            <consortium name="The Broad Institute Genome Sequencing Center for Infectious Disease"/>
            <person name="Wu L."/>
            <person name="Ma J."/>
        </authorList>
    </citation>
    <scope>NUCLEOTIDE SEQUENCE [LARGE SCALE GENOMIC DNA]</scope>
    <source>
        <strain evidence="2">KCTC 33576</strain>
    </source>
</reference>
<protein>
    <submittedName>
        <fullName evidence="1">Holin</fullName>
    </submittedName>
</protein>
<sequence length="72" mass="7255">MKSSKFASKAFWVDTADRAISSLAQGILGSAALDTTGIVDVGWGGVLSLAGSYALLSVLTSVAVRGGATNHE</sequence>
<evidence type="ECO:0000313" key="2">
    <source>
        <dbReference type="Proteomes" id="UP001597391"/>
    </source>
</evidence>
<organism evidence="1 2">
    <name type="scientific">Populibacterium corticicola</name>
    <dbReference type="NCBI Taxonomy" id="1812826"/>
    <lineage>
        <taxon>Bacteria</taxon>
        <taxon>Bacillati</taxon>
        <taxon>Actinomycetota</taxon>
        <taxon>Actinomycetes</taxon>
        <taxon>Micrococcales</taxon>
        <taxon>Jonesiaceae</taxon>
        <taxon>Populibacterium</taxon>
    </lineage>
</organism>